<dbReference type="RefSeq" id="WP_163604939.1">
    <property type="nucleotide sequence ID" value="NZ_JAABOO010000001.1"/>
</dbReference>
<evidence type="ECO:0008006" key="4">
    <source>
        <dbReference type="Google" id="ProtNLM"/>
    </source>
</evidence>
<evidence type="ECO:0000313" key="2">
    <source>
        <dbReference type="EMBL" id="NER11901.1"/>
    </source>
</evidence>
<feature type="signal peptide" evidence="1">
    <location>
        <begin position="1"/>
        <end position="19"/>
    </location>
</feature>
<dbReference type="Proteomes" id="UP000468581">
    <property type="component" value="Unassembled WGS sequence"/>
</dbReference>
<sequence>MKKLLLFLLLPVISFSQQYTDLDTLSFKHRISSESVVYESSTILSKRLGTINRNALVSVLGYDDKFWFVSHHRIQGFVHLSEIKIPENLIPFFEREEEKKKLAALKKERERDSLRQVERLEYRKKCFYEINEVNGFDKVKRIYTKEALISDGTDSEYTRISCQLRNNNGAKSVLISLNRDLGCASSLKGQKSSVRITLKNGSVISFFHYGQIECGNFKIIGRLTGAEMAKLKRSPIKQIRFSGTREKKTVSYISNPTFFMDKIQCIQ</sequence>
<organism evidence="2 3">
    <name type="scientific">Leptobacterium flavescens</name>
    <dbReference type="NCBI Taxonomy" id="472055"/>
    <lineage>
        <taxon>Bacteria</taxon>
        <taxon>Pseudomonadati</taxon>
        <taxon>Bacteroidota</taxon>
        <taxon>Flavobacteriia</taxon>
        <taxon>Flavobacteriales</taxon>
        <taxon>Flavobacteriaceae</taxon>
        <taxon>Leptobacterium</taxon>
    </lineage>
</organism>
<dbReference type="AlphaFoldDB" id="A0A6P0UF50"/>
<reference evidence="2 3" key="1">
    <citation type="submission" date="2020-01" db="EMBL/GenBank/DDBJ databases">
        <title>Leptobacterium flavescens.</title>
        <authorList>
            <person name="Wang G."/>
        </authorList>
    </citation>
    <scope>NUCLEOTIDE SEQUENCE [LARGE SCALE GENOMIC DNA]</scope>
    <source>
        <strain evidence="2 3">KCTC 22160</strain>
    </source>
</reference>
<proteinExistence type="predicted"/>
<protein>
    <recommendedName>
        <fullName evidence="4">SH3 domain-containing protein</fullName>
    </recommendedName>
</protein>
<evidence type="ECO:0000313" key="3">
    <source>
        <dbReference type="Proteomes" id="UP000468581"/>
    </source>
</evidence>
<name>A0A6P0UF50_9FLAO</name>
<evidence type="ECO:0000256" key="1">
    <source>
        <dbReference type="SAM" id="SignalP"/>
    </source>
</evidence>
<keyword evidence="1" id="KW-0732">Signal</keyword>
<accession>A0A6P0UF50</accession>
<dbReference type="EMBL" id="JAABOO010000001">
    <property type="protein sequence ID" value="NER11901.1"/>
    <property type="molecule type" value="Genomic_DNA"/>
</dbReference>
<gene>
    <name evidence="2" type="ORF">GWK08_00475</name>
</gene>
<comment type="caution">
    <text evidence="2">The sequence shown here is derived from an EMBL/GenBank/DDBJ whole genome shotgun (WGS) entry which is preliminary data.</text>
</comment>
<keyword evidence="3" id="KW-1185">Reference proteome</keyword>
<feature type="chain" id="PRO_5026840503" description="SH3 domain-containing protein" evidence="1">
    <location>
        <begin position="20"/>
        <end position="267"/>
    </location>
</feature>